<comment type="caution">
    <text evidence="8">The sequence shown here is derived from an EMBL/GenBank/DDBJ whole genome shotgun (WGS) entry which is preliminary data.</text>
</comment>
<evidence type="ECO:0000256" key="6">
    <source>
        <dbReference type="ARBA" id="ARBA00039970"/>
    </source>
</evidence>
<evidence type="ECO:0000313" key="8">
    <source>
        <dbReference type="EMBL" id="MCK6257754.1"/>
    </source>
</evidence>
<organism evidence="8 9">
    <name type="scientific">Fictibacillus marinisediminis</name>
    <dbReference type="NCBI Taxonomy" id="2878389"/>
    <lineage>
        <taxon>Bacteria</taxon>
        <taxon>Bacillati</taxon>
        <taxon>Bacillota</taxon>
        <taxon>Bacilli</taxon>
        <taxon>Bacillales</taxon>
        <taxon>Fictibacillaceae</taxon>
        <taxon>Fictibacillus</taxon>
    </lineage>
</organism>
<keyword evidence="4" id="KW-0547">Nucleotide-binding</keyword>
<dbReference type="AlphaFoldDB" id="A0A9X2BDE3"/>
<dbReference type="GO" id="GO:0005829">
    <property type="term" value="C:cytosol"/>
    <property type="evidence" value="ECO:0007669"/>
    <property type="project" value="TreeGrafter"/>
</dbReference>
<dbReference type="EMBL" id="JAIWJX010000002">
    <property type="protein sequence ID" value="MCK6257754.1"/>
    <property type="molecule type" value="Genomic_DNA"/>
</dbReference>
<dbReference type="PANTHER" id="PTHR30473">
    <property type="entry name" value="PROTEIN PHOH"/>
    <property type="match status" value="1"/>
</dbReference>
<evidence type="ECO:0000256" key="2">
    <source>
        <dbReference type="ARBA" id="ARBA00010393"/>
    </source>
</evidence>
<evidence type="ECO:0000256" key="5">
    <source>
        <dbReference type="ARBA" id="ARBA00022840"/>
    </source>
</evidence>
<feature type="domain" description="PhoH-like protein" evidence="7">
    <location>
        <begin position="113"/>
        <end position="316"/>
    </location>
</feature>
<evidence type="ECO:0000313" key="9">
    <source>
        <dbReference type="Proteomes" id="UP001139011"/>
    </source>
</evidence>
<evidence type="ECO:0000256" key="1">
    <source>
        <dbReference type="ARBA" id="ARBA00004496"/>
    </source>
</evidence>
<evidence type="ECO:0000256" key="4">
    <source>
        <dbReference type="ARBA" id="ARBA00022741"/>
    </source>
</evidence>
<name>A0A9X2BDE3_9BACL</name>
<sequence>MSEPIKLQRLQLENQGEAQALFGPNDAFLKIIEDKLEVTIVTRGEDISVSGTSDTVQKVEDVLIVLLNLIRKGIHISERDIVYAVQLSERGMLEEITELYQQEITTNVKGKPIRVKTLGQRHYVSAMKKGDLVFGIGPAGTGKTYLAVVMAVAALKEGKIKKIVLTRPAVEAGESLGFLPGDLKEKVDPYLRPLYDALHDLLGMEHTERLLERGTIEIAPLAYMRGRTLDECFVILDEAQNTSPEQMKMFLTRLGFGSRMVITGDLTQIDLPKGKESGLKIAERTLNGVPGIQFIFLKQLDVVRHPLVQRIISAYEKTEK</sequence>
<gene>
    <name evidence="8" type="ORF">LCY76_14290</name>
</gene>
<dbReference type="RefSeq" id="WP_248253174.1">
    <property type="nucleotide sequence ID" value="NZ_JAIWJX010000002.1"/>
</dbReference>
<protein>
    <recommendedName>
        <fullName evidence="6">PhoH-like protein</fullName>
    </recommendedName>
</protein>
<proteinExistence type="inferred from homology"/>
<dbReference type="InterPro" id="IPR003714">
    <property type="entry name" value="PhoH"/>
</dbReference>
<dbReference type="InterPro" id="IPR051451">
    <property type="entry name" value="PhoH2-like"/>
</dbReference>
<dbReference type="SUPFAM" id="SSF52540">
    <property type="entry name" value="P-loop containing nucleoside triphosphate hydrolases"/>
    <property type="match status" value="1"/>
</dbReference>
<reference evidence="8" key="1">
    <citation type="submission" date="2021-09" db="EMBL/GenBank/DDBJ databases">
        <title>Genome analysis of Fictibacillus sp. KIGAM418 isolated from marine sediment.</title>
        <authorList>
            <person name="Seo M.-J."/>
            <person name="Cho E.-S."/>
            <person name="Hwang C.Y."/>
        </authorList>
    </citation>
    <scope>NUCLEOTIDE SEQUENCE</scope>
    <source>
        <strain evidence="8">KIGAM418</strain>
    </source>
</reference>
<dbReference type="GO" id="GO:0005524">
    <property type="term" value="F:ATP binding"/>
    <property type="evidence" value="ECO:0007669"/>
    <property type="project" value="UniProtKB-KW"/>
</dbReference>
<comment type="similarity">
    <text evidence="2">Belongs to the PhoH family.</text>
</comment>
<accession>A0A9X2BDE3</accession>
<keyword evidence="5" id="KW-0067">ATP-binding</keyword>
<dbReference type="Gene3D" id="3.40.50.300">
    <property type="entry name" value="P-loop containing nucleotide triphosphate hydrolases"/>
    <property type="match status" value="1"/>
</dbReference>
<dbReference type="PANTHER" id="PTHR30473:SF1">
    <property type="entry name" value="PHOH-LIKE PROTEIN"/>
    <property type="match status" value="1"/>
</dbReference>
<dbReference type="FunFam" id="3.40.50.300:FF:000013">
    <property type="entry name" value="PhoH family ATPase"/>
    <property type="match status" value="1"/>
</dbReference>
<comment type="subcellular location">
    <subcellularLocation>
        <location evidence="1">Cytoplasm</location>
    </subcellularLocation>
</comment>
<evidence type="ECO:0000259" key="7">
    <source>
        <dbReference type="Pfam" id="PF02562"/>
    </source>
</evidence>
<keyword evidence="3" id="KW-0963">Cytoplasm</keyword>
<dbReference type="InterPro" id="IPR027417">
    <property type="entry name" value="P-loop_NTPase"/>
</dbReference>
<keyword evidence="9" id="KW-1185">Reference proteome</keyword>
<dbReference type="Proteomes" id="UP001139011">
    <property type="component" value="Unassembled WGS sequence"/>
</dbReference>
<dbReference type="Pfam" id="PF02562">
    <property type="entry name" value="PhoH"/>
    <property type="match status" value="1"/>
</dbReference>
<evidence type="ECO:0000256" key="3">
    <source>
        <dbReference type="ARBA" id="ARBA00022490"/>
    </source>
</evidence>